<accession>A0AAN6TI18</accession>
<reference evidence="2" key="1">
    <citation type="journal article" date="2023" name="Mol. Phylogenet. Evol.">
        <title>Genome-scale phylogeny and comparative genomics of the fungal order Sordariales.</title>
        <authorList>
            <person name="Hensen N."/>
            <person name="Bonometti L."/>
            <person name="Westerberg I."/>
            <person name="Brannstrom I.O."/>
            <person name="Guillou S."/>
            <person name="Cros-Aarteil S."/>
            <person name="Calhoun S."/>
            <person name="Haridas S."/>
            <person name="Kuo A."/>
            <person name="Mondo S."/>
            <person name="Pangilinan J."/>
            <person name="Riley R."/>
            <person name="LaButti K."/>
            <person name="Andreopoulos B."/>
            <person name="Lipzen A."/>
            <person name="Chen C."/>
            <person name="Yan M."/>
            <person name="Daum C."/>
            <person name="Ng V."/>
            <person name="Clum A."/>
            <person name="Steindorff A."/>
            <person name="Ohm R.A."/>
            <person name="Martin F."/>
            <person name="Silar P."/>
            <person name="Natvig D.O."/>
            <person name="Lalanne C."/>
            <person name="Gautier V."/>
            <person name="Ament-Velasquez S.L."/>
            <person name="Kruys A."/>
            <person name="Hutchinson M.I."/>
            <person name="Powell A.J."/>
            <person name="Barry K."/>
            <person name="Miller A.N."/>
            <person name="Grigoriev I.V."/>
            <person name="Debuchy R."/>
            <person name="Gladieux P."/>
            <person name="Hiltunen Thoren M."/>
            <person name="Johannesson H."/>
        </authorList>
    </citation>
    <scope>NUCLEOTIDE SEQUENCE</scope>
    <source>
        <strain evidence="2">CBS 508.74</strain>
    </source>
</reference>
<evidence type="ECO:0000256" key="1">
    <source>
        <dbReference type="SAM" id="SignalP"/>
    </source>
</evidence>
<gene>
    <name evidence="2" type="ORF">N656DRAFT_766934</name>
</gene>
<keyword evidence="3" id="KW-1185">Reference proteome</keyword>
<evidence type="ECO:0000313" key="2">
    <source>
        <dbReference type="EMBL" id="KAK4114776.1"/>
    </source>
</evidence>
<feature type="signal peptide" evidence="1">
    <location>
        <begin position="1"/>
        <end position="20"/>
    </location>
</feature>
<dbReference type="Proteomes" id="UP001302812">
    <property type="component" value="Unassembled WGS sequence"/>
</dbReference>
<dbReference type="RefSeq" id="XP_064672346.1">
    <property type="nucleotide sequence ID" value="XM_064813522.1"/>
</dbReference>
<evidence type="ECO:0000313" key="3">
    <source>
        <dbReference type="Proteomes" id="UP001302812"/>
    </source>
</evidence>
<name>A0AAN6TI18_9PEZI</name>
<sequence>MRSLPLSRVITLAALLLSRASLPMGEMPERLPPVPCTAASRTAETVCVGRHYAGVCFKGQVEPKLVAPLVCFHGRLFPPEILDENDPEEPELATLEKSTRYSGIPAQTKVIDERGK</sequence>
<protein>
    <submittedName>
        <fullName evidence="2">Uncharacterized protein</fullName>
    </submittedName>
</protein>
<feature type="chain" id="PRO_5042815147" evidence="1">
    <location>
        <begin position="21"/>
        <end position="116"/>
    </location>
</feature>
<organism evidence="2 3">
    <name type="scientific">Canariomyces notabilis</name>
    <dbReference type="NCBI Taxonomy" id="2074819"/>
    <lineage>
        <taxon>Eukaryota</taxon>
        <taxon>Fungi</taxon>
        <taxon>Dikarya</taxon>
        <taxon>Ascomycota</taxon>
        <taxon>Pezizomycotina</taxon>
        <taxon>Sordariomycetes</taxon>
        <taxon>Sordariomycetidae</taxon>
        <taxon>Sordariales</taxon>
        <taxon>Chaetomiaceae</taxon>
        <taxon>Canariomyces</taxon>
    </lineage>
</organism>
<dbReference type="GeneID" id="89937647"/>
<dbReference type="EMBL" id="MU853336">
    <property type="protein sequence ID" value="KAK4114776.1"/>
    <property type="molecule type" value="Genomic_DNA"/>
</dbReference>
<dbReference type="AlphaFoldDB" id="A0AAN6TI18"/>
<comment type="caution">
    <text evidence="2">The sequence shown here is derived from an EMBL/GenBank/DDBJ whole genome shotgun (WGS) entry which is preliminary data.</text>
</comment>
<proteinExistence type="predicted"/>
<keyword evidence="1" id="KW-0732">Signal</keyword>
<reference evidence="2" key="2">
    <citation type="submission" date="2023-05" db="EMBL/GenBank/DDBJ databases">
        <authorList>
            <consortium name="Lawrence Berkeley National Laboratory"/>
            <person name="Steindorff A."/>
            <person name="Hensen N."/>
            <person name="Bonometti L."/>
            <person name="Westerberg I."/>
            <person name="Brannstrom I.O."/>
            <person name="Guillou S."/>
            <person name="Cros-Aarteil S."/>
            <person name="Calhoun S."/>
            <person name="Haridas S."/>
            <person name="Kuo A."/>
            <person name="Mondo S."/>
            <person name="Pangilinan J."/>
            <person name="Riley R."/>
            <person name="Labutti K."/>
            <person name="Andreopoulos B."/>
            <person name="Lipzen A."/>
            <person name="Chen C."/>
            <person name="Yanf M."/>
            <person name="Daum C."/>
            <person name="Ng V."/>
            <person name="Clum A."/>
            <person name="Ohm R."/>
            <person name="Martin F."/>
            <person name="Silar P."/>
            <person name="Natvig D."/>
            <person name="Lalanne C."/>
            <person name="Gautier V."/>
            <person name="Ament-Velasquez S.L."/>
            <person name="Kruys A."/>
            <person name="Hutchinson M.I."/>
            <person name="Powell A.J."/>
            <person name="Barry K."/>
            <person name="Miller A.N."/>
            <person name="Grigoriev I.V."/>
            <person name="Debuchy R."/>
            <person name="Gladieux P."/>
            <person name="Thoren M.H."/>
            <person name="Johannesson H."/>
        </authorList>
    </citation>
    <scope>NUCLEOTIDE SEQUENCE</scope>
    <source>
        <strain evidence="2">CBS 508.74</strain>
    </source>
</reference>